<dbReference type="EMBL" id="VRMN01000010">
    <property type="protein sequence ID" value="KAA8492076.1"/>
    <property type="molecule type" value="Genomic_DNA"/>
</dbReference>
<keyword evidence="5" id="KW-1185">Reference proteome</keyword>
<feature type="region of interest" description="Disordered" evidence="2">
    <location>
        <begin position="695"/>
        <end position="732"/>
    </location>
</feature>
<feature type="coiled-coil region" evidence="1">
    <location>
        <begin position="654"/>
        <end position="681"/>
    </location>
</feature>
<evidence type="ECO:0000256" key="1">
    <source>
        <dbReference type="SAM" id="Coils"/>
    </source>
</evidence>
<evidence type="ECO:0000259" key="3">
    <source>
        <dbReference type="PROSITE" id="PS50994"/>
    </source>
</evidence>
<accession>A0A5J4YKY3</accession>
<evidence type="ECO:0000256" key="2">
    <source>
        <dbReference type="SAM" id="MobiDB-lite"/>
    </source>
</evidence>
<dbReference type="PANTHER" id="PTHR11439">
    <property type="entry name" value="GAG-POL-RELATED RETROTRANSPOSON"/>
    <property type="match status" value="1"/>
</dbReference>
<name>A0A5J4YKY3_PORPP</name>
<dbReference type="InterPro" id="IPR013103">
    <property type="entry name" value="RVT_2"/>
</dbReference>
<proteinExistence type="predicted"/>
<sequence length="1372" mass="150753">MKDKGLVHRVKKIDEYLLLSGIDARASELAIGHGGETAFGMAYVNENLAGNVLSMTKLVAEGHDVRFDADENRFRVRVPNSKRWLVFAPDAHGMYTAIIRRADLVHTTGPAYKKAATNKDNRNSCRAGPSSAKAWTSSTITTVASNLARCTVREVERARAARSLQARLGFPSFGVLKRMLQRGDISNCDVTSADLERANAIWGTPLPCVKGKTTGHATPSLSEAVATGPKARQVMHSDLMFISKVPFLVSVLKPSQYILATELKRKDVPSVRAAVQRQLNEARGHGVQIPEIRFDRESAVLSLWIELMEAGILPELTAADEVVPAAERAIRLLKERVRTLSYDLPYTMPLCMLPGAVEFSRQRLNMVTSEASDAGEPAHAIYFGRKVDAKTDLRAPFGAYVQAHTASVDSTMRPRTLGCLTLHSAENAAGSWVLMNLNTLKPIVRQVWTELPVPDHLITYVNALPTVAGIDDGDQDLGRTEVELSQEEDKETAEVEAALKNGGPVDEPAAEGHTYLDQPEDAVLREQAQTPTHADTDHPAPAGADVLSKDESPSTPTQLRMEEMRRAADSLFEAGRAMTPATAEATGEGLPSTDAVLPEPLIVAESVETHVPEEEASTDPPATAARPHGDATITSPDASDGEAALTPSVAEVTMEQAKARVEAIEEKLRALEEREARLLSQMTTEPSYADAVRNAVPRTSEAEHARAVSSPRRTRKRKAEGTFPDVEREKNERLSRREKERLRVRRAPEVVVALKREAEDLLSSAMPGKRRHKTLRIGVRQAIRQYGMEGLKAIVAELLQLSKHGLDVLEPVHVHTLTKKQRDGIIPSFMFVKEKHDASGALEKIKARMVAGGNEQDRSEYSDCSSPTVATEAIFLLAAEAARSGAAVATIDFPGAFLNASIPDSDPHTYVRINRNLTGLLAAVDKRMKQFVKNGVLVCRLKRPLYGCIDASKRWYDHLCEMLSELGFEHNAYDACVLRKVSRTGEPSVTALVHVDDVKLIAESEQAIDEVVARVRERFPSLQEHRGRTHSYLGMEFDYTSPGVVRIGMGGFVDSLLRENDVRGTADTPAQAGLFVDDESQLLTSHDKEAFHSATAKVLYLAKRIRPDLLTAVAFLATRVQAPGENDRAKLTRLLRYLNKTRDMRLELGTGWVADEREPDCASHAEPHVECYVDASFATHANMRSHTGGVVSLGRGAAYATSVKQKLNTKSSTEAELVGVSDVIGQAIWTRNFLEAQGIRTAGVRLHQDNEATMSLLAHGRATSRRSRHIAIKHFFTHDLLKRRVATMVHCSTEVMIADLLTKPLQGKRFAHLRDVILGRAPTAQEPFHRGEGVCSVHWVYTSWLCTVWVEERAAIVSGRRAWTVSLARSFG</sequence>
<evidence type="ECO:0000313" key="4">
    <source>
        <dbReference type="EMBL" id="KAA8492076.1"/>
    </source>
</evidence>
<dbReference type="CDD" id="cd09272">
    <property type="entry name" value="RNase_HI_RT_Ty1"/>
    <property type="match status" value="1"/>
</dbReference>
<feature type="region of interest" description="Disordered" evidence="2">
    <location>
        <begin position="528"/>
        <end position="558"/>
    </location>
</feature>
<reference evidence="5" key="1">
    <citation type="journal article" date="2019" name="Nat. Commun.">
        <title>Expansion of phycobilisome linker gene families in mesophilic red algae.</title>
        <authorList>
            <person name="Lee J."/>
            <person name="Kim D."/>
            <person name="Bhattacharya D."/>
            <person name="Yoon H.S."/>
        </authorList>
    </citation>
    <scope>NUCLEOTIDE SEQUENCE [LARGE SCALE GENOMIC DNA]</scope>
    <source>
        <strain evidence="5">CCMP 1328</strain>
    </source>
</reference>
<comment type="caution">
    <text evidence="4">The sequence shown here is derived from an EMBL/GenBank/DDBJ whole genome shotgun (WGS) entry which is preliminary data.</text>
</comment>
<dbReference type="InterPro" id="IPR001584">
    <property type="entry name" value="Integrase_cat-core"/>
</dbReference>
<keyword evidence="1" id="KW-0175">Coiled coil</keyword>
<dbReference type="GO" id="GO:0015074">
    <property type="term" value="P:DNA integration"/>
    <property type="evidence" value="ECO:0007669"/>
    <property type="project" value="InterPro"/>
</dbReference>
<dbReference type="Proteomes" id="UP000324585">
    <property type="component" value="Unassembled WGS sequence"/>
</dbReference>
<dbReference type="PROSITE" id="PS50994">
    <property type="entry name" value="INTEGRASE"/>
    <property type="match status" value="1"/>
</dbReference>
<feature type="region of interest" description="Disordered" evidence="2">
    <location>
        <begin position="611"/>
        <end position="645"/>
    </location>
</feature>
<gene>
    <name evidence="4" type="ORF">FVE85_3514</name>
</gene>
<feature type="domain" description="Integrase catalytic" evidence="3">
    <location>
        <begin position="225"/>
        <end position="385"/>
    </location>
</feature>
<dbReference type="Pfam" id="PF07727">
    <property type="entry name" value="RVT_2"/>
    <property type="match status" value="1"/>
</dbReference>
<protein>
    <submittedName>
        <fullName evidence="4">Copia protein</fullName>
    </submittedName>
</protein>
<organism evidence="4 5">
    <name type="scientific">Porphyridium purpureum</name>
    <name type="common">Red alga</name>
    <name type="synonym">Porphyridium cruentum</name>
    <dbReference type="NCBI Taxonomy" id="35688"/>
    <lineage>
        <taxon>Eukaryota</taxon>
        <taxon>Rhodophyta</taxon>
        <taxon>Bangiophyceae</taxon>
        <taxon>Porphyridiales</taxon>
        <taxon>Porphyridiaceae</taxon>
        <taxon>Porphyridium</taxon>
    </lineage>
</organism>
<evidence type="ECO:0000313" key="5">
    <source>
        <dbReference type="Proteomes" id="UP000324585"/>
    </source>
</evidence>
<dbReference type="PANTHER" id="PTHR11439:SF467">
    <property type="entry name" value="INTEGRASE CATALYTIC DOMAIN-CONTAINING PROTEIN"/>
    <property type="match status" value="1"/>
</dbReference>